<protein>
    <submittedName>
        <fullName evidence="1">Uncharacterized protein</fullName>
    </submittedName>
</protein>
<accession>A0A2C9W920</accession>
<dbReference type="AlphaFoldDB" id="A0A2C9W920"/>
<reference evidence="1" key="1">
    <citation type="submission" date="2016-02" db="EMBL/GenBank/DDBJ databases">
        <title>WGS assembly of Manihot esculenta.</title>
        <authorList>
            <person name="Bredeson J.V."/>
            <person name="Prochnik S.E."/>
            <person name="Lyons J.B."/>
            <person name="Schmutz J."/>
            <person name="Grimwood J."/>
            <person name="Vrebalov J."/>
            <person name="Bart R.S."/>
            <person name="Amuge T."/>
            <person name="Ferguson M.E."/>
            <person name="Green R."/>
            <person name="Putnam N."/>
            <person name="Stites J."/>
            <person name="Rounsley S."/>
            <person name="Rokhsar D.S."/>
        </authorList>
    </citation>
    <scope>NUCLEOTIDE SEQUENCE [LARGE SCALE GENOMIC DNA]</scope>
    <source>
        <tissue evidence="1">Leaf</tissue>
    </source>
</reference>
<organism evidence="1">
    <name type="scientific">Manihot esculenta</name>
    <name type="common">Cassava</name>
    <name type="synonym">Jatropha manihot</name>
    <dbReference type="NCBI Taxonomy" id="3983"/>
    <lineage>
        <taxon>Eukaryota</taxon>
        <taxon>Viridiplantae</taxon>
        <taxon>Streptophyta</taxon>
        <taxon>Embryophyta</taxon>
        <taxon>Tracheophyta</taxon>
        <taxon>Spermatophyta</taxon>
        <taxon>Magnoliopsida</taxon>
        <taxon>eudicotyledons</taxon>
        <taxon>Gunneridae</taxon>
        <taxon>Pentapetalae</taxon>
        <taxon>rosids</taxon>
        <taxon>fabids</taxon>
        <taxon>Malpighiales</taxon>
        <taxon>Euphorbiaceae</taxon>
        <taxon>Crotonoideae</taxon>
        <taxon>Manihoteae</taxon>
        <taxon>Manihot</taxon>
    </lineage>
</organism>
<name>A0A2C9W920_MANES</name>
<evidence type="ECO:0000313" key="1">
    <source>
        <dbReference type="EMBL" id="OAY54922.1"/>
    </source>
</evidence>
<gene>
    <name evidence="1" type="ORF">MANES_03G112700</name>
</gene>
<dbReference type="EMBL" id="CM004389">
    <property type="protein sequence ID" value="OAY54922.1"/>
    <property type="molecule type" value="Genomic_DNA"/>
</dbReference>
<proteinExistence type="predicted"/>
<sequence length="55" mass="6533">MDLIYSSCQQYIYISVILLQPLIKSKWCIAEPYNCTVCHLCYNMAMTIINCIFRY</sequence>